<dbReference type="GO" id="GO:0009089">
    <property type="term" value="P:lysine biosynthetic process via diaminopimelate"/>
    <property type="evidence" value="ECO:0007669"/>
    <property type="project" value="TreeGrafter"/>
</dbReference>
<evidence type="ECO:0000256" key="3">
    <source>
        <dbReference type="ARBA" id="ARBA00022801"/>
    </source>
</evidence>
<dbReference type="SUPFAM" id="SSF53187">
    <property type="entry name" value="Zn-dependent exopeptidases"/>
    <property type="match status" value="1"/>
</dbReference>
<proteinExistence type="predicted"/>
<dbReference type="InterPro" id="IPR002933">
    <property type="entry name" value="Peptidase_M20"/>
</dbReference>
<dbReference type="GO" id="GO:0046872">
    <property type="term" value="F:metal ion binding"/>
    <property type="evidence" value="ECO:0007669"/>
    <property type="project" value="UniProtKB-KW"/>
</dbReference>
<reference evidence="4" key="1">
    <citation type="journal article" date="2021" name="PeerJ">
        <title>Extensive microbial diversity within the chicken gut microbiome revealed by metagenomics and culture.</title>
        <authorList>
            <person name="Gilroy R."/>
            <person name="Ravi A."/>
            <person name="Getino M."/>
            <person name="Pursley I."/>
            <person name="Horton D.L."/>
            <person name="Alikhan N.F."/>
            <person name="Baker D."/>
            <person name="Gharbi K."/>
            <person name="Hall N."/>
            <person name="Watson M."/>
            <person name="Adriaenssens E.M."/>
            <person name="Foster-Nyarko E."/>
            <person name="Jarju S."/>
            <person name="Secka A."/>
            <person name="Antonio M."/>
            <person name="Oren A."/>
            <person name="Chaudhuri R.R."/>
            <person name="La Ragione R."/>
            <person name="Hildebrand F."/>
            <person name="Pallen M.J."/>
        </authorList>
    </citation>
    <scope>NUCLEOTIDE SEQUENCE</scope>
    <source>
        <strain evidence="4">USASDec5-558</strain>
    </source>
</reference>
<sequence>MFPTFNLLALCSHDPNANLEGDPEMIKAQHGPYDPSGFVVPKPITLFLGHTDVVSPGDEGAWQSPPFTPTIKDGYLYGRGAADM</sequence>
<dbReference type="PANTHER" id="PTHR43270:SF8">
    <property type="entry name" value="DI- AND TRIPEPTIDASE DUG2-RELATED"/>
    <property type="match status" value="1"/>
</dbReference>
<name>A0A9D2B298_9GAMM</name>
<dbReference type="PANTHER" id="PTHR43270">
    <property type="entry name" value="BETA-ALA-HIS DIPEPTIDASE"/>
    <property type="match status" value="1"/>
</dbReference>
<dbReference type="Pfam" id="PF01546">
    <property type="entry name" value="Peptidase_M20"/>
    <property type="match status" value="1"/>
</dbReference>
<evidence type="ECO:0000256" key="1">
    <source>
        <dbReference type="ARBA" id="ARBA00022670"/>
    </source>
</evidence>
<dbReference type="GO" id="GO:0005829">
    <property type="term" value="C:cytosol"/>
    <property type="evidence" value="ECO:0007669"/>
    <property type="project" value="TreeGrafter"/>
</dbReference>
<dbReference type="Proteomes" id="UP000886829">
    <property type="component" value="Unassembled WGS sequence"/>
</dbReference>
<evidence type="ECO:0000313" key="4">
    <source>
        <dbReference type="EMBL" id="HIX57836.1"/>
    </source>
</evidence>
<dbReference type="Gene3D" id="3.40.630.10">
    <property type="entry name" value="Zn peptidases"/>
    <property type="match status" value="1"/>
</dbReference>
<keyword evidence="2" id="KW-0479">Metal-binding</keyword>
<keyword evidence="1" id="KW-0645">Protease</keyword>
<protein>
    <submittedName>
        <fullName evidence="4">M20/M25/M40 family metallo-hydrolase</fullName>
    </submittedName>
</protein>
<dbReference type="GO" id="GO:0006508">
    <property type="term" value="P:proteolysis"/>
    <property type="evidence" value="ECO:0007669"/>
    <property type="project" value="UniProtKB-KW"/>
</dbReference>
<evidence type="ECO:0000313" key="5">
    <source>
        <dbReference type="Proteomes" id="UP000886829"/>
    </source>
</evidence>
<dbReference type="AlphaFoldDB" id="A0A9D2B298"/>
<accession>A0A9D2B298</accession>
<evidence type="ECO:0000256" key="2">
    <source>
        <dbReference type="ARBA" id="ARBA00022723"/>
    </source>
</evidence>
<comment type="caution">
    <text evidence="4">The sequence shown here is derived from an EMBL/GenBank/DDBJ whole genome shotgun (WGS) entry which is preliminary data.</text>
</comment>
<reference evidence="4" key="2">
    <citation type="submission" date="2021-04" db="EMBL/GenBank/DDBJ databases">
        <authorList>
            <person name="Gilroy R."/>
        </authorList>
    </citation>
    <scope>NUCLEOTIDE SEQUENCE</scope>
    <source>
        <strain evidence="4">USASDec5-558</strain>
    </source>
</reference>
<dbReference type="GO" id="GO:0009014">
    <property type="term" value="F:succinyl-diaminopimelate desuccinylase activity"/>
    <property type="evidence" value="ECO:0007669"/>
    <property type="project" value="TreeGrafter"/>
</dbReference>
<dbReference type="GO" id="GO:0008233">
    <property type="term" value="F:peptidase activity"/>
    <property type="evidence" value="ECO:0007669"/>
    <property type="project" value="UniProtKB-KW"/>
</dbReference>
<organism evidence="4 5">
    <name type="scientific">Candidatus Anaerobiospirillum pullistercoris</name>
    <dbReference type="NCBI Taxonomy" id="2838452"/>
    <lineage>
        <taxon>Bacteria</taxon>
        <taxon>Pseudomonadati</taxon>
        <taxon>Pseudomonadota</taxon>
        <taxon>Gammaproteobacteria</taxon>
        <taxon>Aeromonadales</taxon>
        <taxon>Succinivibrionaceae</taxon>
        <taxon>Anaerobiospirillum</taxon>
    </lineage>
</organism>
<feature type="non-terminal residue" evidence="4">
    <location>
        <position position="84"/>
    </location>
</feature>
<dbReference type="InterPro" id="IPR051458">
    <property type="entry name" value="Cyt/Met_Dipeptidase"/>
</dbReference>
<keyword evidence="3" id="KW-0378">Hydrolase</keyword>
<gene>
    <name evidence="4" type="ORF">H9850_10265</name>
</gene>
<dbReference type="EMBL" id="DXEV01000204">
    <property type="protein sequence ID" value="HIX57836.1"/>
    <property type="molecule type" value="Genomic_DNA"/>
</dbReference>